<feature type="region of interest" description="Disordered" evidence="1">
    <location>
        <begin position="1"/>
        <end position="70"/>
    </location>
</feature>
<dbReference type="GeneID" id="70244556"/>
<evidence type="ECO:0000313" key="3">
    <source>
        <dbReference type="Proteomes" id="UP001201262"/>
    </source>
</evidence>
<reference evidence="2" key="1">
    <citation type="submission" date="2021-12" db="EMBL/GenBank/DDBJ databases">
        <title>Convergent genome expansion in fungi linked to evolution of root-endophyte symbiosis.</title>
        <authorList>
            <consortium name="DOE Joint Genome Institute"/>
            <person name="Ke Y.-H."/>
            <person name="Bonito G."/>
            <person name="Liao H.-L."/>
            <person name="Looney B."/>
            <person name="Rojas-Flechas A."/>
            <person name="Nash J."/>
            <person name="Hameed K."/>
            <person name="Schadt C."/>
            <person name="Martin F."/>
            <person name="Crous P.W."/>
            <person name="Miettinen O."/>
            <person name="Magnuson J.K."/>
            <person name="Labbe J."/>
            <person name="Jacobson D."/>
            <person name="Doktycz M.J."/>
            <person name="Veneault-Fourrey C."/>
            <person name="Kuo A."/>
            <person name="Mondo S."/>
            <person name="Calhoun S."/>
            <person name="Riley R."/>
            <person name="Ohm R."/>
            <person name="LaButti K."/>
            <person name="Andreopoulos B."/>
            <person name="Pangilinan J."/>
            <person name="Nolan M."/>
            <person name="Tritt A."/>
            <person name="Clum A."/>
            <person name="Lipzen A."/>
            <person name="Daum C."/>
            <person name="Barry K."/>
            <person name="Grigoriev I.V."/>
            <person name="Vilgalys R."/>
        </authorList>
    </citation>
    <scope>NUCLEOTIDE SEQUENCE</scope>
    <source>
        <strain evidence="2">PMI_201</strain>
    </source>
</reference>
<evidence type="ECO:0000313" key="2">
    <source>
        <dbReference type="EMBL" id="KAH8695667.1"/>
    </source>
</evidence>
<accession>A0AAD4PZD8</accession>
<gene>
    <name evidence="2" type="ORF">BGW36DRAFT_361343</name>
</gene>
<dbReference type="RefSeq" id="XP_046070809.1">
    <property type="nucleotide sequence ID" value="XM_046214269.1"/>
</dbReference>
<comment type="caution">
    <text evidence="2">The sequence shown here is derived from an EMBL/GenBank/DDBJ whole genome shotgun (WGS) entry which is preliminary data.</text>
</comment>
<feature type="compositionally biased region" description="Polar residues" evidence="1">
    <location>
        <begin position="54"/>
        <end position="70"/>
    </location>
</feature>
<sequence>MELDVEALPLSTTNIRSPPTAYRSPLNHDDGLRYLRTPTPESDEHSIERHVHGSRNTTSNAVQSGNTLRTDPTANFYDNLRKVVTNSGAEHCIFISGSGGRSSRIVPVPVKHRNNDVATWKQIREHWYENTGLWKRYIPFYGVTKVSEAKFRFEGNYARKYFANVQIPCEPEIDNMFKKLQHDRENNNLRVDALEDWENIDICIPCGVNPTTGSYQHENSDCPTHWLDNAECPFQMSDKLNDRYQRLCSLSLLTSCFHNPDLATGQQTFNGFVMEHDLIYYYK</sequence>
<dbReference type="EMBL" id="JAJTJA010000008">
    <property type="protein sequence ID" value="KAH8695667.1"/>
    <property type="molecule type" value="Genomic_DNA"/>
</dbReference>
<protein>
    <submittedName>
        <fullName evidence="2">Uncharacterized protein</fullName>
    </submittedName>
</protein>
<name>A0AAD4PZD8_9EURO</name>
<dbReference type="Proteomes" id="UP001201262">
    <property type="component" value="Unassembled WGS sequence"/>
</dbReference>
<evidence type="ECO:0000256" key="1">
    <source>
        <dbReference type="SAM" id="MobiDB-lite"/>
    </source>
</evidence>
<keyword evidence="3" id="KW-1185">Reference proteome</keyword>
<dbReference type="AlphaFoldDB" id="A0AAD4PZD8"/>
<feature type="compositionally biased region" description="Basic and acidic residues" evidence="1">
    <location>
        <begin position="42"/>
        <end position="51"/>
    </location>
</feature>
<organism evidence="2 3">
    <name type="scientific">Talaromyces proteolyticus</name>
    <dbReference type="NCBI Taxonomy" id="1131652"/>
    <lineage>
        <taxon>Eukaryota</taxon>
        <taxon>Fungi</taxon>
        <taxon>Dikarya</taxon>
        <taxon>Ascomycota</taxon>
        <taxon>Pezizomycotina</taxon>
        <taxon>Eurotiomycetes</taxon>
        <taxon>Eurotiomycetidae</taxon>
        <taxon>Eurotiales</taxon>
        <taxon>Trichocomaceae</taxon>
        <taxon>Talaromyces</taxon>
        <taxon>Talaromyces sect. Bacilispori</taxon>
    </lineage>
</organism>
<proteinExistence type="predicted"/>